<dbReference type="Proteomes" id="UP000885806">
    <property type="component" value="Unassembled WGS sequence"/>
</dbReference>
<organism evidence="2">
    <name type="scientific">Hellea balneolensis</name>
    <dbReference type="NCBI Taxonomy" id="287478"/>
    <lineage>
        <taxon>Bacteria</taxon>
        <taxon>Pseudomonadati</taxon>
        <taxon>Pseudomonadota</taxon>
        <taxon>Alphaproteobacteria</taxon>
        <taxon>Maricaulales</taxon>
        <taxon>Robiginitomaculaceae</taxon>
        <taxon>Hellea</taxon>
    </lineage>
</organism>
<dbReference type="Gene3D" id="3.30.930.10">
    <property type="entry name" value="Bira Bifunctional Protein, Domain 2"/>
    <property type="match status" value="1"/>
</dbReference>
<dbReference type="SUPFAM" id="SSF55681">
    <property type="entry name" value="Class II aaRS and biotin synthetases"/>
    <property type="match status" value="1"/>
</dbReference>
<dbReference type="EMBL" id="DROP01000062">
    <property type="protein sequence ID" value="HHI88482.1"/>
    <property type="molecule type" value="Genomic_DNA"/>
</dbReference>
<dbReference type="InterPro" id="IPR050664">
    <property type="entry name" value="Octanoyltrans_LipM/LipL"/>
</dbReference>
<feature type="non-terminal residue" evidence="2">
    <location>
        <position position="81"/>
    </location>
</feature>
<comment type="caution">
    <text evidence="2">The sequence shown here is derived from an EMBL/GenBank/DDBJ whole genome shotgun (WGS) entry which is preliminary data.</text>
</comment>
<reference evidence="2" key="1">
    <citation type="journal article" date="2020" name="mSystems">
        <title>Genome- and Community-Level Interaction Insights into Carbon Utilization and Element Cycling Functions of Hydrothermarchaeota in Hydrothermal Sediment.</title>
        <authorList>
            <person name="Zhou Z."/>
            <person name="Liu Y."/>
            <person name="Xu W."/>
            <person name="Pan J."/>
            <person name="Luo Z.H."/>
            <person name="Li M."/>
        </authorList>
    </citation>
    <scope>NUCLEOTIDE SEQUENCE [LARGE SCALE GENOMIC DNA]</scope>
    <source>
        <strain evidence="2">HyVt-538</strain>
    </source>
</reference>
<evidence type="ECO:0000259" key="1">
    <source>
        <dbReference type="PROSITE" id="PS51733"/>
    </source>
</evidence>
<keyword evidence="2" id="KW-0436">Ligase</keyword>
<name>A0A7V5NWB7_9PROT</name>
<gene>
    <name evidence="2" type="ORF">ENK01_00895</name>
</gene>
<dbReference type="AlphaFoldDB" id="A0A7V5NWB7"/>
<dbReference type="PANTHER" id="PTHR43679:SF2">
    <property type="entry name" value="OCTANOYL-[GCVH]:PROTEIN N-OCTANOYLTRANSFERASE"/>
    <property type="match status" value="1"/>
</dbReference>
<proteinExistence type="predicted"/>
<feature type="domain" description="BPL/LPL catalytic" evidence="1">
    <location>
        <begin position="32"/>
        <end position="81"/>
    </location>
</feature>
<dbReference type="InterPro" id="IPR045864">
    <property type="entry name" value="aa-tRNA-synth_II/BPL/LPL"/>
</dbReference>
<dbReference type="PROSITE" id="PS51733">
    <property type="entry name" value="BPL_LPL_CATALYTIC"/>
    <property type="match status" value="1"/>
</dbReference>
<sequence>MTHKINVFDTGLRTGRENIAHDQAMIDAHVAGKIGDSFKFIHFKPCALVGRHQDLSQELKLDECERRGVQTVRRITGGGAI</sequence>
<dbReference type="InterPro" id="IPR004143">
    <property type="entry name" value="BPL_LPL_catalytic"/>
</dbReference>
<evidence type="ECO:0000313" key="2">
    <source>
        <dbReference type="EMBL" id="HHI88482.1"/>
    </source>
</evidence>
<protein>
    <submittedName>
        <fullName evidence="2">Lipoate--protein ligase family protein</fullName>
    </submittedName>
</protein>
<accession>A0A7V5NWB7</accession>
<dbReference type="PANTHER" id="PTHR43679">
    <property type="entry name" value="OCTANOYLTRANSFERASE LIPM-RELATED"/>
    <property type="match status" value="1"/>
</dbReference>
<dbReference type="Pfam" id="PF21948">
    <property type="entry name" value="LplA-B_cat"/>
    <property type="match status" value="1"/>
</dbReference>
<dbReference type="GO" id="GO:0016874">
    <property type="term" value="F:ligase activity"/>
    <property type="evidence" value="ECO:0007669"/>
    <property type="project" value="UniProtKB-KW"/>
</dbReference>